<keyword evidence="4" id="KW-1185">Reference proteome</keyword>
<name>A0ABQ4Q8Z4_9BURK</name>
<dbReference type="Proteomes" id="UP000887222">
    <property type="component" value="Unassembled WGS sequence"/>
</dbReference>
<comment type="caution">
    <text evidence="3">The sequence shown here is derived from an EMBL/GenBank/DDBJ whole genome shotgun (WGS) entry which is preliminary data.</text>
</comment>
<sequence>MERAPDQAPSAGGVSHPDRSAKPLYADKRSSLERLPVDVLKECLKFLPNSTRDLVRFAHASRTTHNLVSQYAQHKFKAADLILRARRALIGPPAERVGSFRGIVDEANDSRLPLPARERHEVAAALLPLFHAIAEGESEEHPENLAAPGTESRKLLDSVIDFVLGARLAADKLAGFCTVAESIEQLPPDALRHVLQDVNARSADNVFDKSPAHALSRMLSAAADISSLPEEQRPEAAGRILAAARSGLRAPGGAERRVLGRYILQHSSPHSGTAGLQTFKGATSLVLDGQEEEAKLHGLAHVLRAYDLPPGRDALPALSHVLDAFWQGTMSERGKAKGIEYIANACSHAPEDVRPIVKGLLDRAQQIADPTLAFDAIIHVLSAAGDAVDAPHAEQAVFRALGLAAASAERHGDLSPFFEVVSLFDKLPADACKAAFGSALEKIWHAAQGDESKMACLDALMRAFDVRADDVGPAILEKMLDRQGELSEPANRLLVLARLLGDASHRIPAQRLAPAMEEALSLLDSDGPGEVEKSEALLDILRPLERVPGDRMGPIFRQALGGVALYSDARAAAGCIKTLAAAATAISDPVVLAQALNTHEIAVRASHGPAEQERSKRLVTRLAGNLLFNAPLLGVRILAARAPDAPPADRERMLSDIIGSLGFIQDRAILAEATATVTGTPEFRDALAARPDMAGHLGTLVSPRVG</sequence>
<feature type="domain" description="F-box" evidence="2">
    <location>
        <begin position="32"/>
        <end position="69"/>
    </location>
</feature>
<feature type="region of interest" description="Disordered" evidence="1">
    <location>
        <begin position="1"/>
        <end position="27"/>
    </location>
</feature>
<reference evidence="3 4" key="1">
    <citation type="journal article" date="2022" name="Int. J. Syst. Evol. Microbiol.">
        <title>Noviherbaspirillum aridicola sp. nov., isolated from an arid soil in Pakistan.</title>
        <authorList>
            <person name="Khan I.U."/>
            <person name="Saqib M."/>
            <person name="Amin A."/>
            <person name="Hussain F."/>
            <person name="Li L."/>
            <person name="Liu Y.H."/>
            <person name="Fang B.Z."/>
            <person name="Ahmed I."/>
            <person name="Li W.J."/>
        </authorList>
    </citation>
    <scope>NUCLEOTIDE SEQUENCE [LARGE SCALE GENOMIC DNA]</scope>
    <source>
        <strain evidence="3 4">NCCP-691</strain>
    </source>
</reference>
<dbReference type="EMBL" id="BPMK01000019">
    <property type="protein sequence ID" value="GIZ53684.1"/>
    <property type="molecule type" value="Genomic_DNA"/>
</dbReference>
<dbReference type="Pfam" id="PF00646">
    <property type="entry name" value="F-box"/>
    <property type="match status" value="1"/>
</dbReference>
<evidence type="ECO:0000259" key="2">
    <source>
        <dbReference type="Pfam" id="PF00646"/>
    </source>
</evidence>
<dbReference type="CDD" id="cd09917">
    <property type="entry name" value="F-box_SF"/>
    <property type="match status" value="1"/>
</dbReference>
<evidence type="ECO:0000256" key="1">
    <source>
        <dbReference type="SAM" id="MobiDB-lite"/>
    </source>
</evidence>
<organism evidence="3 4">
    <name type="scientific">Noviherbaspirillum aridicola</name>
    <dbReference type="NCBI Taxonomy" id="2849687"/>
    <lineage>
        <taxon>Bacteria</taxon>
        <taxon>Pseudomonadati</taxon>
        <taxon>Pseudomonadota</taxon>
        <taxon>Betaproteobacteria</taxon>
        <taxon>Burkholderiales</taxon>
        <taxon>Oxalobacteraceae</taxon>
        <taxon>Noviherbaspirillum</taxon>
    </lineage>
</organism>
<proteinExistence type="predicted"/>
<evidence type="ECO:0000313" key="4">
    <source>
        <dbReference type="Proteomes" id="UP000887222"/>
    </source>
</evidence>
<gene>
    <name evidence="3" type="ORF">NCCP691_36980</name>
</gene>
<evidence type="ECO:0000313" key="3">
    <source>
        <dbReference type="EMBL" id="GIZ53684.1"/>
    </source>
</evidence>
<protein>
    <recommendedName>
        <fullName evidence="2">F-box domain-containing protein</fullName>
    </recommendedName>
</protein>
<dbReference type="RefSeq" id="WP_220810095.1">
    <property type="nucleotide sequence ID" value="NZ_BPMK01000019.1"/>
</dbReference>
<dbReference type="InterPro" id="IPR001810">
    <property type="entry name" value="F-box_dom"/>
</dbReference>
<accession>A0ABQ4Q8Z4</accession>
<feature type="compositionally biased region" description="Basic and acidic residues" evidence="1">
    <location>
        <begin position="16"/>
        <end position="27"/>
    </location>
</feature>